<dbReference type="InterPro" id="IPR025269">
    <property type="entry name" value="SAM-like_dom"/>
</dbReference>
<dbReference type="PROSITE" id="PS51898">
    <property type="entry name" value="TYR_RECOMBINASE"/>
    <property type="match status" value="1"/>
</dbReference>
<evidence type="ECO:0000256" key="2">
    <source>
        <dbReference type="ARBA" id="ARBA00023125"/>
    </source>
</evidence>
<evidence type="ECO:0000259" key="4">
    <source>
        <dbReference type="PROSITE" id="PS51898"/>
    </source>
</evidence>
<evidence type="ECO:0000313" key="5">
    <source>
        <dbReference type="EMBL" id="QIU97576.1"/>
    </source>
</evidence>
<keyword evidence="6" id="KW-1185">Reference proteome</keyword>
<dbReference type="InterPro" id="IPR011010">
    <property type="entry name" value="DNA_brk_join_enz"/>
</dbReference>
<dbReference type="SUPFAM" id="SSF56349">
    <property type="entry name" value="DNA breaking-rejoining enzymes"/>
    <property type="match status" value="1"/>
</dbReference>
<name>A0A6H0KVW3_9BACE</name>
<reference evidence="5 6" key="1">
    <citation type="submission" date="2020-03" db="EMBL/GenBank/DDBJ databases">
        <title>Genomic analysis of Bacteroides faecium CBA7301.</title>
        <authorList>
            <person name="Kim J."/>
            <person name="Roh S.W."/>
        </authorList>
    </citation>
    <scope>NUCLEOTIDE SEQUENCE [LARGE SCALE GENOMIC DNA]</scope>
    <source>
        <strain evidence="5 6">CBA7301</strain>
    </source>
</reference>
<dbReference type="GO" id="GO:0006310">
    <property type="term" value="P:DNA recombination"/>
    <property type="evidence" value="ECO:0007669"/>
    <property type="project" value="UniProtKB-KW"/>
</dbReference>
<gene>
    <name evidence="5" type="ORF">BacF7301_20395</name>
</gene>
<organism evidence="5 6">
    <name type="scientific">Bacteroides faecium</name>
    <dbReference type="NCBI Taxonomy" id="2715212"/>
    <lineage>
        <taxon>Bacteria</taxon>
        <taxon>Pseudomonadati</taxon>
        <taxon>Bacteroidota</taxon>
        <taxon>Bacteroidia</taxon>
        <taxon>Bacteroidales</taxon>
        <taxon>Bacteroidaceae</taxon>
        <taxon>Bacteroides</taxon>
    </lineage>
</organism>
<dbReference type="InterPro" id="IPR010998">
    <property type="entry name" value="Integrase_recombinase_N"/>
</dbReference>
<dbReference type="Gene3D" id="1.10.150.130">
    <property type="match status" value="1"/>
</dbReference>
<comment type="similarity">
    <text evidence="1">Belongs to the 'phage' integrase family.</text>
</comment>
<dbReference type="GO" id="GO:0015074">
    <property type="term" value="P:DNA integration"/>
    <property type="evidence" value="ECO:0007669"/>
    <property type="project" value="InterPro"/>
</dbReference>
<dbReference type="InterPro" id="IPR013762">
    <property type="entry name" value="Integrase-like_cat_sf"/>
</dbReference>
<dbReference type="EMBL" id="CP050831">
    <property type="protein sequence ID" value="QIU97576.1"/>
    <property type="molecule type" value="Genomic_DNA"/>
</dbReference>
<dbReference type="KEGG" id="bfc:BacF7301_20395"/>
<dbReference type="Pfam" id="PF13102">
    <property type="entry name" value="Phage_int_SAM_5"/>
    <property type="match status" value="1"/>
</dbReference>
<dbReference type="InterPro" id="IPR002104">
    <property type="entry name" value="Integrase_catalytic"/>
</dbReference>
<dbReference type="Pfam" id="PF00589">
    <property type="entry name" value="Phage_integrase"/>
    <property type="match status" value="1"/>
</dbReference>
<feature type="domain" description="Tyr recombinase" evidence="4">
    <location>
        <begin position="106"/>
        <end position="308"/>
    </location>
</feature>
<accession>A0A6H0KVW3</accession>
<dbReference type="AlphaFoldDB" id="A0A6H0KVW3"/>
<protein>
    <submittedName>
        <fullName evidence="5">Site-specific integrase</fullName>
    </submittedName>
</protein>
<keyword evidence="2" id="KW-0238">DNA-binding</keyword>
<dbReference type="GO" id="GO:0003677">
    <property type="term" value="F:DNA binding"/>
    <property type="evidence" value="ECO:0007669"/>
    <property type="project" value="UniProtKB-KW"/>
</dbReference>
<dbReference type="InterPro" id="IPR050090">
    <property type="entry name" value="Tyrosine_recombinase_XerCD"/>
</dbReference>
<evidence type="ECO:0000256" key="3">
    <source>
        <dbReference type="ARBA" id="ARBA00023172"/>
    </source>
</evidence>
<evidence type="ECO:0000313" key="6">
    <source>
        <dbReference type="Proteomes" id="UP000501780"/>
    </source>
</evidence>
<evidence type="ECO:0000256" key="1">
    <source>
        <dbReference type="ARBA" id="ARBA00008857"/>
    </source>
</evidence>
<dbReference type="Gene3D" id="1.10.443.10">
    <property type="entry name" value="Intergrase catalytic core"/>
    <property type="match status" value="1"/>
</dbReference>
<sequence length="331" mass="38404">MLSVVENLESECRFGTAHVYRSTLRSFTLYWYSYQKPCIPMKLRSVFTSPVLRGFEQYLKGRQLSMNTVSTYIRMLRAMYHRALLAKKVPYLPGLFDHLYTGVCSDVKRALPSDDMARLLSLTSTFILGEATLFSSLSNKLREANNWFSLLFLLRGMPFADLARLRKCDYRNGVISYTRQKTRRLLVVSVPKEAETLLRDCADRNPKSPYLLSILGGNEPLEPGSRKEYQRYQQVLRSFNYRLSQLSQVLGMRCKFSSYTARHTWATLAFHDKCPVGMISNALGHSSVKVTETYLKPFELEELDRVNRKIISYVSRKTEGRKNQRKMVLKY</sequence>
<dbReference type="PANTHER" id="PTHR30349">
    <property type="entry name" value="PHAGE INTEGRASE-RELATED"/>
    <property type="match status" value="1"/>
</dbReference>
<dbReference type="PANTHER" id="PTHR30349:SF64">
    <property type="entry name" value="PROPHAGE INTEGRASE INTD-RELATED"/>
    <property type="match status" value="1"/>
</dbReference>
<keyword evidence="3" id="KW-0233">DNA recombination</keyword>
<dbReference type="Proteomes" id="UP000501780">
    <property type="component" value="Chromosome"/>
</dbReference>
<proteinExistence type="inferred from homology"/>